<protein>
    <recommendedName>
        <fullName evidence="7 14">Ribonuclease HII</fullName>
        <shortName evidence="14">RNase HII</shortName>
        <ecNumber evidence="6 14">3.1.26.4</ecNumber>
    </recommendedName>
</protein>
<dbReference type="EC" id="3.1.26.4" evidence="6 14"/>
<dbReference type="CDD" id="cd07182">
    <property type="entry name" value="RNase_HII_bacteria_HII_like"/>
    <property type="match status" value="1"/>
</dbReference>
<dbReference type="GO" id="GO:0006298">
    <property type="term" value="P:mismatch repair"/>
    <property type="evidence" value="ECO:0007669"/>
    <property type="project" value="TreeGrafter"/>
</dbReference>
<evidence type="ECO:0000256" key="8">
    <source>
        <dbReference type="ARBA" id="ARBA00022490"/>
    </source>
</evidence>
<dbReference type="GO" id="GO:0004523">
    <property type="term" value="F:RNA-DNA hybrid ribonuclease activity"/>
    <property type="evidence" value="ECO:0007669"/>
    <property type="project" value="UniProtKB-UniRule"/>
</dbReference>
<organism evidence="18 19">
    <name type="scientific">Balnearium lithotrophicum</name>
    <dbReference type="NCBI Taxonomy" id="223788"/>
    <lineage>
        <taxon>Bacteria</taxon>
        <taxon>Pseudomonadati</taxon>
        <taxon>Aquificota</taxon>
        <taxon>Aquificia</taxon>
        <taxon>Desulfurobacteriales</taxon>
        <taxon>Desulfurobacteriaceae</taxon>
        <taxon>Balnearium</taxon>
    </lineage>
</organism>
<evidence type="ECO:0000256" key="4">
    <source>
        <dbReference type="ARBA" id="ARBA00004496"/>
    </source>
</evidence>
<evidence type="ECO:0000256" key="13">
    <source>
        <dbReference type="ARBA" id="ARBA00023211"/>
    </source>
</evidence>
<keyword evidence="10 14" id="KW-0479">Metal-binding</keyword>
<evidence type="ECO:0000259" key="17">
    <source>
        <dbReference type="PROSITE" id="PS51975"/>
    </source>
</evidence>
<evidence type="ECO:0000256" key="16">
    <source>
        <dbReference type="RuleBase" id="RU003515"/>
    </source>
</evidence>
<dbReference type="GO" id="GO:0005737">
    <property type="term" value="C:cytoplasm"/>
    <property type="evidence" value="ECO:0007669"/>
    <property type="project" value="UniProtKB-SubCell"/>
</dbReference>
<keyword evidence="19" id="KW-1185">Reference proteome</keyword>
<reference evidence="18 19" key="1">
    <citation type="submission" date="2017-05" db="EMBL/GenBank/DDBJ databases">
        <authorList>
            <person name="Varghese N."/>
            <person name="Submissions S."/>
        </authorList>
    </citation>
    <scope>NUCLEOTIDE SEQUENCE [LARGE SCALE GENOMIC DNA]</scope>
    <source>
        <strain evidence="18 19">DSM 16304</strain>
    </source>
</reference>
<dbReference type="EMBL" id="FXTM01000024">
    <property type="protein sequence ID" value="SMO73401.1"/>
    <property type="molecule type" value="Genomic_DNA"/>
</dbReference>
<dbReference type="InterPro" id="IPR012337">
    <property type="entry name" value="RNaseH-like_sf"/>
</dbReference>
<evidence type="ECO:0000256" key="15">
    <source>
        <dbReference type="PROSITE-ProRule" id="PRU01319"/>
    </source>
</evidence>
<feature type="binding site" evidence="14 15">
    <location>
        <position position="27"/>
    </location>
    <ligand>
        <name>a divalent metal cation</name>
        <dbReference type="ChEBI" id="CHEBI:60240"/>
    </ligand>
</feature>
<dbReference type="PANTHER" id="PTHR10954:SF18">
    <property type="entry name" value="RIBONUCLEASE HII"/>
    <property type="match status" value="1"/>
</dbReference>
<dbReference type="GO" id="GO:0003723">
    <property type="term" value="F:RNA binding"/>
    <property type="evidence" value="ECO:0007669"/>
    <property type="project" value="UniProtKB-UniRule"/>
</dbReference>
<dbReference type="Proteomes" id="UP000317315">
    <property type="component" value="Unassembled WGS sequence"/>
</dbReference>
<keyword evidence="11 14" id="KW-0255">Endonuclease</keyword>
<dbReference type="GO" id="GO:0030145">
    <property type="term" value="F:manganese ion binding"/>
    <property type="evidence" value="ECO:0007669"/>
    <property type="project" value="UniProtKB-UniRule"/>
</dbReference>
<comment type="function">
    <text evidence="3 14 16">Endonuclease that specifically degrades the RNA of RNA-DNA hybrids.</text>
</comment>
<evidence type="ECO:0000256" key="10">
    <source>
        <dbReference type="ARBA" id="ARBA00022723"/>
    </source>
</evidence>
<feature type="binding site" evidence="14 15">
    <location>
        <position position="118"/>
    </location>
    <ligand>
        <name>a divalent metal cation</name>
        <dbReference type="ChEBI" id="CHEBI:60240"/>
    </ligand>
</feature>
<evidence type="ECO:0000256" key="6">
    <source>
        <dbReference type="ARBA" id="ARBA00012180"/>
    </source>
</evidence>
<evidence type="ECO:0000256" key="1">
    <source>
        <dbReference type="ARBA" id="ARBA00000077"/>
    </source>
</evidence>
<dbReference type="GO" id="GO:0032299">
    <property type="term" value="C:ribonuclease H2 complex"/>
    <property type="evidence" value="ECO:0007669"/>
    <property type="project" value="TreeGrafter"/>
</dbReference>
<keyword evidence="8 14" id="KW-0963">Cytoplasm</keyword>
<dbReference type="RefSeq" id="WP_142936079.1">
    <property type="nucleotide sequence ID" value="NZ_FXTM01000024.1"/>
</dbReference>
<dbReference type="SUPFAM" id="SSF53098">
    <property type="entry name" value="Ribonuclease H-like"/>
    <property type="match status" value="1"/>
</dbReference>
<evidence type="ECO:0000313" key="18">
    <source>
        <dbReference type="EMBL" id="SMO73401.1"/>
    </source>
</evidence>
<dbReference type="PANTHER" id="PTHR10954">
    <property type="entry name" value="RIBONUCLEASE H2 SUBUNIT A"/>
    <property type="match status" value="1"/>
</dbReference>
<evidence type="ECO:0000256" key="12">
    <source>
        <dbReference type="ARBA" id="ARBA00022801"/>
    </source>
</evidence>
<gene>
    <name evidence="14" type="primary">rnhB</name>
    <name evidence="18" type="ORF">SAMN06269117_1243</name>
</gene>
<keyword evidence="9 14" id="KW-0540">Nuclease</keyword>
<sequence length="232" mass="26638">MDDKEVIIQIEKSLWKKGYKNVAGVDEAGRGPLAGPVVASVVIFPLNVNPFLFKDSKKLNERERKRFFYRILEEAKAVGVGFADSTEIDEINIYQATLLAIRRALSSISIKPDFLITDYIKLPEYSNSILPIPKGDERSFSCACASVVSKVVRDYIMEELSKLFPEYGFEKHKGYPTKFHILKIRELGITPIHRRSFGRVKGEREGRGKNSFPLSCEERLLYYREKLQELLR</sequence>
<keyword evidence="13 14" id="KW-0464">Manganese</keyword>
<dbReference type="Gene3D" id="3.30.420.10">
    <property type="entry name" value="Ribonuclease H-like superfamily/Ribonuclease H"/>
    <property type="match status" value="1"/>
</dbReference>
<evidence type="ECO:0000256" key="9">
    <source>
        <dbReference type="ARBA" id="ARBA00022722"/>
    </source>
</evidence>
<evidence type="ECO:0000256" key="14">
    <source>
        <dbReference type="HAMAP-Rule" id="MF_00052"/>
    </source>
</evidence>
<evidence type="ECO:0000256" key="3">
    <source>
        <dbReference type="ARBA" id="ARBA00004065"/>
    </source>
</evidence>
<accession>A0A521DQL8</accession>
<dbReference type="OrthoDB" id="9803420at2"/>
<dbReference type="InterPro" id="IPR001352">
    <property type="entry name" value="RNase_HII/HIII"/>
</dbReference>
<dbReference type="Pfam" id="PF01351">
    <property type="entry name" value="RNase_HII"/>
    <property type="match status" value="1"/>
</dbReference>
<dbReference type="AlphaFoldDB" id="A0A521DQL8"/>
<dbReference type="PROSITE" id="PS51975">
    <property type="entry name" value="RNASE_H_2"/>
    <property type="match status" value="1"/>
</dbReference>
<comment type="cofactor">
    <cofactor evidence="14 15">
        <name>Mn(2+)</name>
        <dbReference type="ChEBI" id="CHEBI:29035"/>
    </cofactor>
    <cofactor evidence="14 15">
        <name>Mg(2+)</name>
        <dbReference type="ChEBI" id="CHEBI:18420"/>
    </cofactor>
    <text evidence="14 15">Manganese or magnesium. Binds 1 divalent metal ion per monomer in the absence of substrate. May bind a second metal ion after substrate binding.</text>
</comment>
<comment type="subcellular location">
    <subcellularLocation>
        <location evidence="4 14">Cytoplasm</location>
    </subcellularLocation>
</comment>
<evidence type="ECO:0000256" key="5">
    <source>
        <dbReference type="ARBA" id="ARBA00007383"/>
    </source>
</evidence>
<comment type="cofactor">
    <cofactor evidence="2">
        <name>Mg(2+)</name>
        <dbReference type="ChEBI" id="CHEBI:18420"/>
    </cofactor>
</comment>
<dbReference type="InterPro" id="IPR024567">
    <property type="entry name" value="RNase_HII/HIII_dom"/>
</dbReference>
<evidence type="ECO:0000256" key="2">
    <source>
        <dbReference type="ARBA" id="ARBA00001946"/>
    </source>
</evidence>
<dbReference type="InterPro" id="IPR036397">
    <property type="entry name" value="RNaseH_sf"/>
</dbReference>
<name>A0A521DQL8_9BACT</name>
<feature type="domain" description="RNase H type-2" evidence="17">
    <location>
        <begin position="20"/>
        <end position="209"/>
    </location>
</feature>
<evidence type="ECO:0000256" key="7">
    <source>
        <dbReference type="ARBA" id="ARBA00019179"/>
    </source>
</evidence>
<evidence type="ECO:0000256" key="11">
    <source>
        <dbReference type="ARBA" id="ARBA00022759"/>
    </source>
</evidence>
<dbReference type="GO" id="GO:0043137">
    <property type="term" value="P:DNA replication, removal of RNA primer"/>
    <property type="evidence" value="ECO:0007669"/>
    <property type="project" value="TreeGrafter"/>
</dbReference>
<feature type="binding site" evidence="14 15">
    <location>
        <position position="26"/>
    </location>
    <ligand>
        <name>a divalent metal cation</name>
        <dbReference type="ChEBI" id="CHEBI:60240"/>
    </ligand>
</feature>
<keyword evidence="12 14" id="KW-0378">Hydrolase</keyword>
<comment type="similarity">
    <text evidence="5 14 16">Belongs to the RNase HII family.</text>
</comment>
<dbReference type="InterPro" id="IPR022898">
    <property type="entry name" value="RNase_HII"/>
</dbReference>
<proteinExistence type="inferred from homology"/>
<dbReference type="HAMAP" id="MF_00052_B">
    <property type="entry name" value="RNase_HII_B"/>
    <property type="match status" value="1"/>
</dbReference>
<comment type="catalytic activity">
    <reaction evidence="1 14 15 16">
        <text>Endonucleolytic cleavage to 5'-phosphomonoester.</text>
        <dbReference type="EC" id="3.1.26.4"/>
    </reaction>
</comment>
<evidence type="ECO:0000313" key="19">
    <source>
        <dbReference type="Proteomes" id="UP000317315"/>
    </source>
</evidence>
<dbReference type="NCBIfam" id="NF000595">
    <property type="entry name" value="PRK00015.1-3"/>
    <property type="match status" value="1"/>
</dbReference>